<comment type="caution">
    <text evidence="2">The sequence shown here is derived from an EMBL/GenBank/DDBJ whole genome shotgun (WGS) entry which is preliminary data.</text>
</comment>
<sequence length="74" mass="8138">MTNQLIDGSDHLGLERRDYRNLALTVAVMSMLFFAFIDGSVTTRLLTALVGGLIAGVVFVVVTVIINAYKPDHW</sequence>
<keyword evidence="3" id="KW-1185">Reference proteome</keyword>
<reference evidence="2 3" key="1">
    <citation type="journal article" date="2022" name="Syst. Appl. Microbiol.">
        <title>Natronocalculus amylovorans gen. nov., sp. nov., and Natranaeroarchaeum aerophilus sp. nov., dominant culturable amylolytic natronoarchaea from hypersaline soda lakes in southwestern Siberia.</title>
        <authorList>
            <person name="Sorokin D.Y."/>
            <person name="Elcheninov A.G."/>
            <person name="Khizhniak T.V."/>
            <person name="Koenen M."/>
            <person name="Bale N.J."/>
            <person name="Damste J.S.S."/>
            <person name="Kublanov I.V."/>
        </authorList>
    </citation>
    <scope>NUCLEOTIDE SEQUENCE [LARGE SCALE GENOMIC DNA]</scope>
    <source>
        <strain evidence="2 3">AArc-St1-1</strain>
    </source>
</reference>
<name>A0AAE3K5J3_9EURY</name>
<evidence type="ECO:0000256" key="1">
    <source>
        <dbReference type="SAM" id="Phobius"/>
    </source>
</evidence>
<protein>
    <submittedName>
        <fullName evidence="2">Uncharacterized protein</fullName>
    </submittedName>
</protein>
<dbReference type="EMBL" id="JAKRVY010000005">
    <property type="protein sequence ID" value="MCL9814001.1"/>
    <property type="molecule type" value="Genomic_DNA"/>
</dbReference>
<evidence type="ECO:0000313" key="3">
    <source>
        <dbReference type="Proteomes" id="UP001202674"/>
    </source>
</evidence>
<dbReference type="Proteomes" id="UP001202674">
    <property type="component" value="Unassembled WGS sequence"/>
</dbReference>
<feature type="transmembrane region" description="Helical" evidence="1">
    <location>
        <begin position="21"/>
        <end position="39"/>
    </location>
</feature>
<keyword evidence="1" id="KW-0812">Transmembrane</keyword>
<keyword evidence="1" id="KW-1133">Transmembrane helix</keyword>
<dbReference type="AlphaFoldDB" id="A0AAE3K5J3"/>
<evidence type="ECO:0000313" key="2">
    <source>
        <dbReference type="EMBL" id="MCL9814001.1"/>
    </source>
</evidence>
<organism evidence="2 3">
    <name type="scientific">Natranaeroarchaeum aerophilus</name>
    <dbReference type="NCBI Taxonomy" id="2917711"/>
    <lineage>
        <taxon>Archaea</taxon>
        <taxon>Methanobacteriati</taxon>
        <taxon>Methanobacteriota</taxon>
        <taxon>Stenosarchaea group</taxon>
        <taxon>Halobacteria</taxon>
        <taxon>Halobacteriales</taxon>
        <taxon>Natronoarchaeaceae</taxon>
        <taxon>Natranaeroarchaeum</taxon>
    </lineage>
</organism>
<dbReference type="RefSeq" id="WP_250596804.1">
    <property type="nucleotide sequence ID" value="NZ_JAKRVY010000005.1"/>
</dbReference>
<accession>A0AAE3K5J3</accession>
<feature type="transmembrane region" description="Helical" evidence="1">
    <location>
        <begin position="45"/>
        <end position="69"/>
    </location>
</feature>
<proteinExistence type="predicted"/>
<gene>
    <name evidence="2" type="ORF">AArcSt11_10090</name>
</gene>
<keyword evidence="1" id="KW-0472">Membrane</keyword>